<dbReference type="EMBL" id="CAJOBC010002772">
    <property type="protein sequence ID" value="CAF3750523.1"/>
    <property type="molecule type" value="Genomic_DNA"/>
</dbReference>
<gene>
    <name evidence="1" type="ORF">GPM918_LOCUS12583</name>
    <name evidence="2" type="ORF">SRO942_LOCUS12583</name>
</gene>
<dbReference type="Proteomes" id="UP000663829">
    <property type="component" value="Unassembled WGS sequence"/>
</dbReference>
<accession>A0A814F3P8</accession>
<dbReference type="Proteomes" id="UP000681722">
    <property type="component" value="Unassembled WGS sequence"/>
</dbReference>
<proteinExistence type="predicted"/>
<dbReference type="EMBL" id="CAJNOQ010002772">
    <property type="protein sequence ID" value="CAF0977689.1"/>
    <property type="molecule type" value="Genomic_DNA"/>
</dbReference>
<dbReference type="OrthoDB" id="41905at2759"/>
<evidence type="ECO:0000313" key="1">
    <source>
        <dbReference type="EMBL" id="CAF0977689.1"/>
    </source>
</evidence>
<name>A0A814F3P8_9BILA</name>
<keyword evidence="3" id="KW-1185">Reference proteome</keyword>
<protein>
    <submittedName>
        <fullName evidence="1">Uncharacterized protein</fullName>
    </submittedName>
</protein>
<dbReference type="AlphaFoldDB" id="A0A814F3P8"/>
<evidence type="ECO:0000313" key="3">
    <source>
        <dbReference type="Proteomes" id="UP000663829"/>
    </source>
</evidence>
<sequence length="766" mass="87337">MNEVKDDDNLHISISTSGTYNISIGTQQWLQSSRTAFYANNYWYSTDTNTLTLLNTYTTSGGDKFGGNWQDITYTWKLTSENITTRIRTYLNQPFILFYQNFTEELSSGSLDMDLVRTVFPSFLIQSNDIKRDYISYGGMMFGDLEKHAGKWDSSTTFLKEGISGGPLIIFDQQNHVLILSSFSEFMSTSMSHRGFRGGSIEFGIMGSIDPIPSNYSNSFIVYYGNKGINDAVYNWGLTLRKYYNKTENNLLNDLTINYLGYYTDNGAYYYYHTELNLNYQQTILALSKHIQELNLPVKYFQYDSWFYYRGIGNGVTQWTSRPDIFPDGIDKLHDAIHLPIGAHNRYWASNTTYAKDNGGKYSFLIDKLNEKSLPVGNDTFWTDLFYEATTKWGLILYEQDWMNHQTIDFSYLRTNAHLGRQWLMSMGKAADEQNLNIQYCMALSRHALQSVEIQRVTQARVSDDYFVHLVEHDPQWKIGTSSILAYALGVVPFKDVFWSTSEQPLNPYKRGSYEPNPDLQILISTLSTGPVASGDRIGYFDTQRIMKCCNKDGLILKPNRPLTMIDKLLQDWSWNDGTSNGELYSTVSTIGQNDASDKFYILFASNMKSNYDIYPTDLGLSASTDINDYVAYSWSNPFELVKFSSNNSLSITTKQCGTNDINSFCLWYISPLWQFSQPSKSIYALLGEFNKWVPVSKQRFQSLSISQSNNRTAIDVKGSSLEYTQFLIYSQALGGVITLPCQLSSHGYGQIVITTQSAVCLPTIT</sequence>
<comment type="caution">
    <text evidence="1">The sequence shown here is derived from an EMBL/GenBank/DDBJ whole genome shotgun (WGS) entry which is preliminary data.</text>
</comment>
<reference evidence="1" key="1">
    <citation type="submission" date="2021-02" db="EMBL/GenBank/DDBJ databases">
        <authorList>
            <person name="Nowell W R."/>
        </authorList>
    </citation>
    <scope>NUCLEOTIDE SEQUENCE</scope>
</reference>
<evidence type="ECO:0000313" key="2">
    <source>
        <dbReference type="EMBL" id="CAF3750523.1"/>
    </source>
</evidence>
<organism evidence="1 3">
    <name type="scientific">Didymodactylos carnosus</name>
    <dbReference type="NCBI Taxonomy" id="1234261"/>
    <lineage>
        <taxon>Eukaryota</taxon>
        <taxon>Metazoa</taxon>
        <taxon>Spiralia</taxon>
        <taxon>Gnathifera</taxon>
        <taxon>Rotifera</taxon>
        <taxon>Eurotatoria</taxon>
        <taxon>Bdelloidea</taxon>
        <taxon>Philodinida</taxon>
        <taxon>Philodinidae</taxon>
        <taxon>Didymodactylos</taxon>
    </lineage>
</organism>